<dbReference type="HOGENOM" id="CLU_879525_0_0_10"/>
<dbReference type="KEGG" id="oho:Oweho_1644"/>
<name>G8QZZ2_OWEHD</name>
<dbReference type="AlphaFoldDB" id="G8QZZ2"/>
<dbReference type="OrthoDB" id="1186563at2"/>
<feature type="signal peptide" evidence="1">
    <location>
        <begin position="1"/>
        <end position="24"/>
    </location>
</feature>
<evidence type="ECO:0000313" key="3">
    <source>
        <dbReference type="Proteomes" id="UP000005631"/>
    </source>
</evidence>
<sequence>MFWKIFKAPVLLISAILISFYGHAQQDEMAISNFPVLEDFSTNPALFGYWQTPSFGIIYNGGLEKHQFPNNQTTLFYNQGNETNGFGAEFSRKAQGYSTQSNFKLGYSRSGTVSKSLKWRAGGAIKYAHIKNDYESLLFPDQIDPYYGFVLESSEGLSNNSPSSFVTAEFGASLQYHKLMVNIHGENIAPILLSGEDDQKAEFFSSRSYDYLPATLRVNAVYQFTFANDFFLSPGFQINSDFSKPNPVSSALVNFQWRSIVMANYSYSSNGMVKFMAGGRIKDKLSLTAGASIYSDNKITGYTDRIFYHFSIFTQL</sequence>
<dbReference type="Proteomes" id="UP000005631">
    <property type="component" value="Chromosome"/>
</dbReference>
<keyword evidence="3" id="KW-1185">Reference proteome</keyword>
<dbReference type="Pfam" id="PF11751">
    <property type="entry name" value="PorP_SprF"/>
    <property type="match status" value="1"/>
</dbReference>
<reference evidence="2 3" key="1">
    <citation type="journal article" date="2012" name="Stand. Genomic Sci.">
        <title>Genome sequence of the orange-pigmented seawater bacterium Owenweeksia hongkongensis type strain (UST20020801(T)).</title>
        <authorList>
            <person name="Riedel T."/>
            <person name="Held B."/>
            <person name="Nolan M."/>
            <person name="Lucas S."/>
            <person name="Lapidus A."/>
            <person name="Tice H."/>
            <person name="Del Rio T.G."/>
            <person name="Cheng J.F."/>
            <person name="Han C."/>
            <person name="Tapia R."/>
            <person name="Goodwin L.A."/>
            <person name="Pitluck S."/>
            <person name="Liolios K."/>
            <person name="Mavromatis K."/>
            <person name="Pagani I."/>
            <person name="Ivanova N."/>
            <person name="Mikhailova N."/>
            <person name="Pati A."/>
            <person name="Chen A."/>
            <person name="Palaniappan K."/>
            <person name="Rohde M."/>
            <person name="Tindall B.J."/>
            <person name="Detter J.C."/>
            <person name="Goker M."/>
            <person name="Woyke T."/>
            <person name="Bristow J."/>
            <person name="Eisen J.A."/>
            <person name="Markowitz V."/>
            <person name="Hugenholtz P."/>
            <person name="Klenk H.P."/>
            <person name="Kyrpides N.C."/>
        </authorList>
    </citation>
    <scope>NUCLEOTIDE SEQUENCE</scope>
    <source>
        <strain evidence="3">DSM 17368 / JCM 12287 / NRRL B-23963</strain>
    </source>
</reference>
<evidence type="ECO:0000313" key="2">
    <source>
        <dbReference type="EMBL" id="AEV32632.1"/>
    </source>
</evidence>
<organism evidence="2 3">
    <name type="scientific">Owenweeksia hongkongensis (strain DSM 17368 / CIP 108786 / JCM 12287 / NRRL B-23963 / UST20020801)</name>
    <dbReference type="NCBI Taxonomy" id="926562"/>
    <lineage>
        <taxon>Bacteria</taxon>
        <taxon>Pseudomonadati</taxon>
        <taxon>Bacteroidota</taxon>
        <taxon>Flavobacteriia</taxon>
        <taxon>Flavobacteriales</taxon>
        <taxon>Owenweeksiaceae</taxon>
        <taxon>Owenweeksia</taxon>
    </lineage>
</organism>
<gene>
    <name evidence="2" type="ordered locus">Oweho_1644</name>
</gene>
<proteinExistence type="predicted"/>
<evidence type="ECO:0008006" key="4">
    <source>
        <dbReference type="Google" id="ProtNLM"/>
    </source>
</evidence>
<dbReference type="RefSeq" id="WP_014201988.1">
    <property type="nucleotide sequence ID" value="NC_016599.1"/>
</dbReference>
<dbReference type="STRING" id="926562.Oweho_1644"/>
<accession>G8QZZ2</accession>
<dbReference type="InterPro" id="IPR019861">
    <property type="entry name" value="PorP/SprF_Bacteroidetes"/>
</dbReference>
<evidence type="ECO:0000256" key="1">
    <source>
        <dbReference type="SAM" id="SignalP"/>
    </source>
</evidence>
<feature type="chain" id="PRO_5003515285" description="Bacteroidetes-specific membrane protein" evidence="1">
    <location>
        <begin position="25"/>
        <end position="316"/>
    </location>
</feature>
<protein>
    <recommendedName>
        <fullName evidence="4">Bacteroidetes-specific membrane protein</fullName>
    </recommendedName>
</protein>
<dbReference type="EMBL" id="CP003156">
    <property type="protein sequence ID" value="AEV32632.1"/>
    <property type="molecule type" value="Genomic_DNA"/>
</dbReference>
<keyword evidence="1" id="KW-0732">Signal</keyword>